<sequence length="219" mass="25550">MNLSDEFVQPESFDKSYYEYLEMKGQSEREKDEDQLLLLIQLGNDAAHTILTVAIYIYLLTITWESRKLTIFNRLIVLFCICNVFYRVFQSTFFSQIIALYNANNVAGPVIVALVSFYYLNKSLKNMGVSKFRRRTERWFSNMLILQATIDFAAYAICDCLFELVSDKNNKDEQSKIVNKILIAQIPSWVGVIDAVIMYFAVRSFFQKRRTSMFTITAF</sequence>
<dbReference type="Proteomes" id="UP000218231">
    <property type="component" value="Unassembled WGS sequence"/>
</dbReference>
<accession>A0A2A2LZF0</accession>
<keyword evidence="1" id="KW-0472">Membrane</keyword>
<gene>
    <name evidence="2" type="ORF">WR25_10868</name>
</gene>
<evidence type="ECO:0000313" key="2">
    <source>
        <dbReference type="EMBL" id="PAV91548.1"/>
    </source>
</evidence>
<feature type="transmembrane region" description="Helical" evidence="1">
    <location>
        <begin position="140"/>
        <end position="157"/>
    </location>
</feature>
<dbReference type="AlphaFoldDB" id="A0A2A2LZF0"/>
<keyword evidence="1" id="KW-1133">Transmembrane helix</keyword>
<keyword evidence="1" id="KW-0812">Transmembrane</keyword>
<comment type="caution">
    <text evidence="2">The sequence shown here is derived from an EMBL/GenBank/DDBJ whole genome shotgun (WGS) entry which is preliminary data.</text>
</comment>
<feature type="transmembrane region" description="Helical" evidence="1">
    <location>
        <begin position="46"/>
        <end position="64"/>
    </location>
</feature>
<dbReference type="EMBL" id="LIAE01006307">
    <property type="protein sequence ID" value="PAV91548.1"/>
    <property type="molecule type" value="Genomic_DNA"/>
</dbReference>
<feature type="transmembrane region" description="Helical" evidence="1">
    <location>
        <begin position="101"/>
        <end position="120"/>
    </location>
</feature>
<protein>
    <submittedName>
        <fullName evidence="2">Uncharacterized protein</fullName>
    </submittedName>
</protein>
<feature type="transmembrane region" description="Helical" evidence="1">
    <location>
        <begin position="71"/>
        <end position="89"/>
    </location>
</feature>
<organism evidence="2 3">
    <name type="scientific">Diploscapter pachys</name>
    <dbReference type="NCBI Taxonomy" id="2018661"/>
    <lineage>
        <taxon>Eukaryota</taxon>
        <taxon>Metazoa</taxon>
        <taxon>Ecdysozoa</taxon>
        <taxon>Nematoda</taxon>
        <taxon>Chromadorea</taxon>
        <taxon>Rhabditida</taxon>
        <taxon>Rhabditina</taxon>
        <taxon>Rhabditomorpha</taxon>
        <taxon>Rhabditoidea</taxon>
        <taxon>Rhabditidae</taxon>
        <taxon>Diploscapter</taxon>
    </lineage>
</organism>
<reference evidence="2 3" key="1">
    <citation type="journal article" date="2017" name="Curr. Biol.">
        <title>Genome architecture and evolution of a unichromosomal asexual nematode.</title>
        <authorList>
            <person name="Fradin H."/>
            <person name="Zegar C."/>
            <person name="Gutwein M."/>
            <person name="Lucas J."/>
            <person name="Kovtun M."/>
            <person name="Corcoran D."/>
            <person name="Baugh L.R."/>
            <person name="Kiontke K."/>
            <person name="Gunsalus K."/>
            <person name="Fitch D.H."/>
            <person name="Piano F."/>
        </authorList>
    </citation>
    <scope>NUCLEOTIDE SEQUENCE [LARGE SCALE GENOMIC DNA]</scope>
    <source>
        <strain evidence="2">PF1309</strain>
    </source>
</reference>
<evidence type="ECO:0000256" key="1">
    <source>
        <dbReference type="SAM" id="Phobius"/>
    </source>
</evidence>
<keyword evidence="3" id="KW-1185">Reference proteome</keyword>
<evidence type="ECO:0000313" key="3">
    <source>
        <dbReference type="Proteomes" id="UP000218231"/>
    </source>
</evidence>
<proteinExistence type="predicted"/>
<feature type="transmembrane region" description="Helical" evidence="1">
    <location>
        <begin position="177"/>
        <end position="202"/>
    </location>
</feature>
<name>A0A2A2LZF0_9BILA</name>